<dbReference type="Pfam" id="PF24883">
    <property type="entry name" value="NPHP3_N"/>
    <property type="match status" value="1"/>
</dbReference>
<accession>A0AAV9URT6</accession>
<evidence type="ECO:0000256" key="1">
    <source>
        <dbReference type="ARBA" id="ARBA00022737"/>
    </source>
</evidence>
<dbReference type="PROSITE" id="PS50837">
    <property type="entry name" value="NACHT"/>
    <property type="match status" value="1"/>
</dbReference>
<dbReference type="InterPro" id="IPR015943">
    <property type="entry name" value="WD40/YVTN_repeat-like_dom_sf"/>
</dbReference>
<dbReference type="PANTHER" id="PTHR10039">
    <property type="entry name" value="AMELOGENIN"/>
    <property type="match status" value="1"/>
</dbReference>
<evidence type="ECO:0000313" key="3">
    <source>
        <dbReference type="EMBL" id="KAK6346034.1"/>
    </source>
</evidence>
<dbReference type="InterPro" id="IPR007111">
    <property type="entry name" value="NACHT_NTPase"/>
</dbReference>
<comment type="caution">
    <text evidence="3">The sequence shown here is derived from an EMBL/GenBank/DDBJ whole genome shotgun (WGS) entry which is preliminary data.</text>
</comment>
<name>A0AAV9URT6_9PEZI</name>
<dbReference type="SUPFAM" id="SSF52540">
    <property type="entry name" value="P-loop containing nucleoside triphosphate hydrolases"/>
    <property type="match status" value="1"/>
</dbReference>
<feature type="domain" description="NACHT" evidence="2">
    <location>
        <begin position="220"/>
        <end position="366"/>
    </location>
</feature>
<keyword evidence="1" id="KW-0677">Repeat</keyword>
<dbReference type="Proteomes" id="UP001373714">
    <property type="component" value="Unassembled WGS sequence"/>
</dbReference>
<dbReference type="PANTHER" id="PTHR10039:SF14">
    <property type="entry name" value="NACHT DOMAIN-CONTAINING PROTEIN"/>
    <property type="match status" value="1"/>
</dbReference>
<dbReference type="Gene3D" id="3.40.50.300">
    <property type="entry name" value="P-loop containing nucleotide triphosphate hydrolases"/>
    <property type="match status" value="1"/>
</dbReference>
<dbReference type="InterPro" id="IPR027417">
    <property type="entry name" value="P-loop_NTPase"/>
</dbReference>
<keyword evidence="4" id="KW-1185">Reference proteome</keyword>
<protein>
    <recommendedName>
        <fullName evidence="2">NACHT domain-containing protein</fullName>
    </recommendedName>
</protein>
<sequence>MEVVGGVASVIAIVDLTAKIAKLCVGYIKEAKDYDVDIRGFKDKVEGLGKVLEELDDLLKGPHQEKLKTSAQLQDALVNCKNELQGLLKRLAQVPPASQPGPSSILSKGIRKYIKESIKRVTEHKVAQVLLWPIDKADIEKIIARFNGFEETIKFALQIDQTKIAIDLGVKLDLIKLPVADGASFGSHEDEDEPKCLPNTRKDLLRKIDDWVMIGPADKHMFWLSGAAGTGKSTIARTVAEKYRKAGLLGASFFFRRGAGDRANASKFFTTLATDLMQYVPDRTIRESISSAIEKEPDLPRRTLKDQFEEFVFQPLSISKYKGLVVLVIDALDECDDDNHVLTIVKLLGRLKDLNEPGVRIFITSRREVFIKSGFQKIFDSFQELILHDIEESKILYDITLFLEHELKKIKRDHQYGNTLPDDWPERNTVEELARLSCPLFIVASTICRFIGESEALPKDQLQDIIKGQQNLADVNPVRSLRLTYLQIFRRRMENRTPFQRTRILREFQDIIGTIVLLQAPLSRASLSRLLGIEEKKIEVRVDGFQSVLHIPDSRDGDGVIKIFHLSFREFLLDPQTKENSPLWIEKCQVHGKLAERCIAIMKQHLRKDICELNSPDSLKKNISADTISKYFPPELKYACRYWADHTMESEQYVQIGGMAHEFLRDYILELLEAASILGITFNIADGIIKLETEALKKGSDQSSTFLYDIRRFIRHNYETIDELPLQIYYSALLFSPKKCWIRQRFYPKHLDWVRKGPTVANDWSHLLQSIQSDRLFPTAIFSPNGERILIQVREGLKTWDLKSGTVINDDFDIGAQGTLLYSPNGAWAAITKITNNNISIFDALTTVKVAEIIVQLPNVSGHKPVAFSVDGNYLLLTFCIGEYSISSSWSKFSISILDTTTWKSVSSWSTNGLQIAGGSLSKDSSLVFIWGSPSYGSRSAKFLQLHDANSGRLVQQMEVDGNPRQIAVSPDREYLAMILRVGVSILRCTGQKLKPAFVIAGSFRSAAFSSKNEIVTVDIDGMIAVWNSSSTNPIQIVGYSDNNGVFHVHIEAIAISPDQKYIAKVSENTVEIWERFSSSEAFDSPRPLTDTRLFQAHKIGQPFIRFLTLSLDCDLVVSTDSTQTKRVLWRIVHDEVVFHKNLRFRRNKHHIDQDGDFEFRIGAPAVSIFSWDGKLVAIAEDGHHRLGIWDARSGDLIYEYCFGWQPLGYTDRLPELAFSPDNKTLAVSLCDKTHILVFNLKSMRSRAEPIKLPAAEFMGPRLVAFSKQRKILAVATYERVELWCMERWESIECIYVLTVPSSNIPKESLNSDYLFFLNPAFVRADDIWVLDFNGESGKESLYFDLRGPSISRKISANSAEFKNGWVVQNGVRSLWVPRSFRLIRHSDRPYTGEVMPYYWHIQNDTIVIADVNRIKLLRFQSPVC</sequence>
<dbReference type="SUPFAM" id="SSF82171">
    <property type="entry name" value="DPP6 N-terminal domain-like"/>
    <property type="match status" value="2"/>
</dbReference>
<dbReference type="EMBL" id="JAVHNS010000008">
    <property type="protein sequence ID" value="KAK6346034.1"/>
    <property type="molecule type" value="Genomic_DNA"/>
</dbReference>
<evidence type="ECO:0000313" key="4">
    <source>
        <dbReference type="Proteomes" id="UP001373714"/>
    </source>
</evidence>
<dbReference type="InterPro" id="IPR056884">
    <property type="entry name" value="NPHP3-like_N"/>
</dbReference>
<proteinExistence type="predicted"/>
<dbReference type="Gene3D" id="2.130.10.10">
    <property type="entry name" value="YVTN repeat-like/Quinoprotein amine dehydrogenase"/>
    <property type="match status" value="2"/>
</dbReference>
<gene>
    <name evidence="3" type="ORF">TWF730_010368</name>
</gene>
<evidence type="ECO:0000259" key="2">
    <source>
        <dbReference type="PROSITE" id="PS50837"/>
    </source>
</evidence>
<reference evidence="3 4" key="1">
    <citation type="submission" date="2019-10" db="EMBL/GenBank/DDBJ databases">
        <authorList>
            <person name="Palmer J.M."/>
        </authorList>
    </citation>
    <scope>NUCLEOTIDE SEQUENCE [LARGE SCALE GENOMIC DNA]</scope>
    <source>
        <strain evidence="3 4">TWF730</strain>
    </source>
</reference>
<organism evidence="3 4">
    <name type="scientific">Orbilia blumenaviensis</name>
    <dbReference type="NCBI Taxonomy" id="1796055"/>
    <lineage>
        <taxon>Eukaryota</taxon>
        <taxon>Fungi</taxon>
        <taxon>Dikarya</taxon>
        <taxon>Ascomycota</taxon>
        <taxon>Pezizomycotina</taxon>
        <taxon>Orbiliomycetes</taxon>
        <taxon>Orbiliales</taxon>
        <taxon>Orbiliaceae</taxon>
        <taxon>Orbilia</taxon>
    </lineage>
</organism>